<dbReference type="SUPFAM" id="SSF56672">
    <property type="entry name" value="DNA/RNA polymerases"/>
    <property type="match status" value="1"/>
</dbReference>
<proteinExistence type="predicted"/>
<feature type="non-terminal residue" evidence="2">
    <location>
        <position position="1006"/>
    </location>
</feature>
<dbReference type="InterPro" id="IPR051320">
    <property type="entry name" value="Viral_Replic_Matur_Polypro"/>
</dbReference>
<dbReference type="InterPro" id="IPR043502">
    <property type="entry name" value="DNA/RNA_pol_sf"/>
</dbReference>
<dbReference type="PROSITE" id="PS50878">
    <property type="entry name" value="RT_POL"/>
    <property type="match status" value="1"/>
</dbReference>
<dbReference type="Gene3D" id="2.40.70.10">
    <property type="entry name" value="Acid Proteases"/>
    <property type="match status" value="1"/>
</dbReference>
<dbReference type="EMBL" id="CAJNRG010013413">
    <property type="protein sequence ID" value="CAF2148001.1"/>
    <property type="molecule type" value="Genomic_DNA"/>
</dbReference>
<protein>
    <recommendedName>
        <fullName evidence="1">Reverse transcriptase domain-containing protein</fullName>
    </recommendedName>
</protein>
<dbReference type="PANTHER" id="PTHR33064:SF37">
    <property type="entry name" value="RIBONUCLEASE H"/>
    <property type="match status" value="1"/>
</dbReference>
<name>A0A816XKB9_9BILA</name>
<dbReference type="Gene3D" id="3.10.10.10">
    <property type="entry name" value="HIV Type 1 Reverse Transcriptase, subunit A, domain 1"/>
    <property type="match status" value="1"/>
</dbReference>
<accession>A0A816XKB9</accession>
<dbReference type="InterPro" id="IPR043128">
    <property type="entry name" value="Rev_trsase/Diguanyl_cyclase"/>
</dbReference>
<dbReference type="InterPro" id="IPR000477">
    <property type="entry name" value="RT_dom"/>
</dbReference>
<dbReference type="Gene3D" id="3.30.70.270">
    <property type="match status" value="2"/>
</dbReference>
<reference evidence="2" key="1">
    <citation type="submission" date="2021-02" db="EMBL/GenBank/DDBJ databases">
        <authorList>
            <person name="Nowell W R."/>
        </authorList>
    </citation>
    <scope>NUCLEOTIDE SEQUENCE</scope>
</reference>
<comment type="caution">
    <text evidence="2">The sequence shown here is derived from an EMBL/GenBank/DDBJ whole genome shotgun (WGS) entry which is preliminary data.</text>
</comment>
<sequence length="1006" mass="115430">TSPLCDYKCKLDYLNKTDTLENVTKEFTPLELKERRKNFAIKVINETNKDTLSEIAEINTKFNILCNKKYKYNEDDRQFGDCDDELKKIFEIQNAGNNKRDDSEIIKYVKNECLTNSPETEKERYGIECARKLSILGSYIGNFEWPEFLYNCPKSNTIGNSLKTGSIPYNEADLEKIILGKNCITHGNKCNINNTNTVKGDFHPNKDRETSFDHFKKEVTINGCLNKPYHLLAGKDEIITKSDTREDIFKWFIGINDEICIADIDSGSTMCTISEKLMNKLRININPPTTIKRTKGCCGPLHEVLGSVEIEIIMHDIKFPPFTFHVIEHKTENYACTLGEDFFDHFGLILDPFSLSISKQISDGVYWSLYCNPLTNHCRRRLHNIPVKAGENIKLKKNDKCFIYPFDIDMGEIKLLTEKKCICENKFPRNNLDILFESEFTCKINNIRNENNEVDKKSMNDNINKSIVVEDVLMEINKPNVIFTIGKLENDILIKKGYHLGKLTTPINPAIDNMSLIKLNKNSNKYDDRLKDSLNLANLKIKSTGNSTIISTNISHPEINMLNKLQYDNKPLEPWEEGFEELDLPKETEWSYESLSARLKIESVNDEIIEATKKLLFKYKDVFSQTEFSAPCKLEPMNIDLTTDVPIYVKQYPMGKEIENALYDIVMEMQKAGTVVKSNSKYNFPVLAVRKRDQKKAPTEGKNVADTTPSRPKIRLVIDSRRLNEISVADNFQLPRLDVLLRDLGSFKYFQSLDLANAFYQMELSPKSQDYFSFQLKGEKFKLTRSPMGHKSTPGYFQRNMNFALGDLLKPMVMEVDRIDNKGNKYTENVSATRTLVYLDDILASAESELVLLRVTELILARLQKYGLKLKIDKCTFSTKKLNFLGHVIDGKNVSKSSEYVDKIMQIPEPKTGKELLQFLGLCAWISKYTYNWTQIAYELIQYQKNDKLSMAAKLVWTDAMSECFKNIKTALKADVKLAYPLPEEESGKLHLYCDASTVSAASFLG</sequence>
<dbReference type="InterPro" id="IPR021109">
    <property type="entry name" value="Peptidase_aspartic_dom_sf"/>
</dbReference>
<organism evidence="2 3">
    <name type="scientific">Rotaria magnacalcarata</name>
    <dbReference type="NCBI Taxonomy" id="392030"/>
    <lineage>
        <taxon>Eukaryota</taxon>
        <taxon>Metazoa</taxon>
        <taxon>Spiralia</taxon>
        <taxon>Gnathifera</taxon>
        <taxon>Rotifera</taxon>
        <taxon>Eurotatoria</taxon>
        <taxon>Bdelloidea</taxon>
        <taxon>Philodinida</taxon>
        <taxon>Philodinidae</taxon>
        <taxon>Rotaria</taxon>
    </lineage>
</organism>
<dbReference type="PANTHER" id="PTHR33064">
    <property type="entry name" value="POL PROTEIN"/>
    <property type="match status" value="1"/>
</dbReference>
<evidence type="ECO:0000313" key="3">
    <source>
        <dbReference type="Proteomes" id="UP000663887"/>
    </source>
</evidence>
<dbReference type="CDD" id="cd01647">
    <property type="entry name" value="RT_LTR"/>
    <property type="match status" value="1"/>
</dbReference>
<evidence type="ECO:0000313" key="2">
    <source>
        <dbReference type="EMBL" id="CAF2148001.1"/>
    </source>
</evidence>
<dbReference type="AlphaFoldDB" id="A0A816XKB9"/>
<feature type="domain" description="Reverse transcriptase" evidence="1">
    <location>
        <begin position="670"/>
        <end position="889"/>
    </location>
</feature>
<feature type="non-terminal residue" evidence="2">
    <location>
        <position position="1"/>
    </location>
</feature>
<dbReference type="Proteomes" id="UP000663887">
    <property type="component" value="Unassembled WGS sequence"/>
</dbReference>
<evidence type="ECO:0000259" key="1">
    <source>
        <dbReference type="PROSITE" id="PS50878"/>
    </source>
</evidence>
<dbReference type="Pfam" id="PF00078">
    <property type="entry name" value="RVT_1"/>
    <property type="match status" value="1"/>
</dbReference>
<gene>
    <name evidence="2" type="ORF">XDN619_LOCUS28098</name>
</gene>